<accession>A0AAW2R0L7</accession>
<name>A0AAW2R0L7_SESRA</name>
<dbReference type="AlphaFoldDB" id="A0AAW2R0L7"/>
<protein>
    <submittedName>
        <fullName evidence="2">Uncharacterized protein</fullName>
    </submittedName>
</protein>
<sequence length="81" mass="8789">MPLSQMRILVWPLFLSLMKSTLLGSVRPLLAKQDPALVDLTNQVMEDVLSLKIAPPIATGEEDVLPYDVADTNFAAGPSPK</sequence>
<proteinExistence type="predicted"/>
<dbReference type="EMBL" id="JACGWJ010000014">
    <property type="protein sequence ID" value="KAL0373614.1"/>
    <property type="molecule type" value="Genomic_DNA"/>
</dbReference>
<reference evidence="2" key="2">
    <citation type="journal article" date="2024" name="Plant">
        <title>Genomic evolution and insights into agronomic trait innovations of Sesamum species.</title>
        <authorList>
            <person name="Miao H."/>
            <person name="Wang L."/>
            <person name="Qu L."/>
            <person name="Liu H."/>
            <person name="Sun Y."/>
            <person name="Le M."/>
            <person name="Wang Q."/>
            <person name="Wei S."/>
            <person name="Zheng Y."/>
            <person name="Lin W."/>
            <person name="Duan Y."/>
            <person name="Cao H."/>
            <person name="Xiong S."/>
            <person name="Wang X."/>
            <person name="Wei L."/>
            <person name="Li C."/>
            <person name="Ma Q."/>
            <person name="Ju M."/>
            <person name="Zhao R."/>
            <person name="Li G."/>
            <person name="Mu C."/>
            <person name="Tian Q."/>
            <person name="Mei H."/>
            <person name="Zhang T."/>
            <person name="Gao T."/>
            <person name="Zhang H."/>
        </authorList>
    </citation>
    <scope>NUCLEOTIDE SEQUENCE</scope>
    <source>
        <strain evidence="2">G02</strain>
    </source>
</reference>
<evidence type="ECO:0000256" key="1">
    <source>
        <dbReference type="SAM" id="SignalP"/>
    </source>
</evidence>
<evidence type="ECO:0000313" key="2">
    <source>
        <dbReference type="EMBL" id="KAL0373614.1"/>
    </source>
</evidence>
<comment type="caution">
    <text evidence="2">The sequence shown here is derived from an EMBL/GenBank/DDBJ whole genome shotgun (WGS) entry which is preliminary data.</text>
</comment>
<feature type="signal peptide" evidence="1">
    <location>
        <begin position="1"/>
        <end position="24"/>
    </location>
</feature>
<feature type="chain" id="PRO_5043811384" evidence="1">
    <location>
        <begin position="25"/>
        <end position="81"/>
    </location>
</feature>
<gene>
    <name evidence="2" type="ORF">Sradi_3277100</name>
</gene>
<reference evidence="2" key="1">
    <citation type="submission" date="2020-06" db="EMBL/GenBank/DDBJ databases">
        <authorList>
            <person name="Li T."/>
            <person name="Hu X."/>
            <person name="Zhang T."/>
            <person name="Song X."/>
            <person name="Zhang H."/>
            <person name="Dai N."/>
            <person name="Sheng W."/>
            <person name="Hou X."/>
            <person name="Wei L."/>
        </authorList>
    </citation>
    <scope>NUCLEOTIDE SEQUENCE</scope>
    <source>
        <strain evidence="2">G02</strain>
        <tissue evidence="2">Leaf</tissue>
    </source>
</reference>
<organism evidence="2">
    <name type="scientific">Sesamum radiatum</name>
    <name type="common">Black benniseed</name>
    <dbReference type="NCBI Taxonomy" id="300843"/>
    <lineage>
        <taxon>Eukaryota</taxon>
        <taxon>Viridiplantae</taxon>
        <taxon>Streptophyta</taxon>
        <taxon>Embryophyta</taxon>
        <taxon>Tracheophyta</taxon>
        <taxon>Spermatophyta</taxon>
        <taxon>Magnoliopsida</taxon>
        <taxon>eudicotyledons</taxon>
        <taxon>Gunneridae</taxon>
        <taxon>Pentapetalae</taxon>
        <taxon>asterids</taxon>
        <taxon>lamiids</taxon>
        <taxon>Lamiales</taxon>
        <taxon>Pedaliaceae</taxon>
        <taxon>Sesamum</taxon>
    </lineage>
</organism>
<keyword evidence="1" id="KW-0732">Signal</keyword>